<feature type="chain" id="PRO_5045867366" evidence="9">
    <location>
        <begin position="21"/>
        <end position="522"/>
    </location>
</feature>
<comment type="caution">
    <text evidence="12">The sequence shown here is derived from an EMBL/GenBank/DDBJ whole genome shotgun (WGS) entry which is preliminary data.</text>
</comment>
<keyword evidence="2 12" id="KW-0031">Aminopeptidase</keyword>
<sequence>MRARAYKGLLAAVTAVSAMALPVVSATSAGASATPDPTAFSRTVKAPAVKRHLQKFQEIADANGGTRASGTPGYDASVAYVADRLRRAGYRVTLQEFEFPFFREITATTMSRVAPAAKTYTRMTDFRIMTYSGSGTVTAPVQAVDVTIPPSETPNSSTSGCEASDFAGFTPGNIALMQRGTCNFQVKAENAQAAGAKGVIIFNEGQPGEGANDRRVLLNGNLNAPTTNIPVVGTTYAVGQELAAPGTTVTLSAQTEGDPQRKTHNVLAESRWGAADKIVMLGAHLDSVTEGPGINDNGSGSAGILETAIRVGNLPTRNKLRFAFWGAEELGLLGSEHYVANLSAEEKAKIKLYLNFDMIGSPNYTFGIYDGDDSDGVGSPAGPAGSDKIEKTFEKYFRLVRQPYTGTDFTGRSDYGPFIEVGIPAGGLFTGAEGIKTEAEAAKFGGEAGVAYDKCYHQECDTIANINDKALAVNSGAIAFAALTYAYSPSLPGGGTPGTNTPGTGGGGLDHGHDHDHTGELS</sequence>
<reference evidence="13" key="1">
    <citation type="journal article" date="2019" name="Int. J. Syst. Evol. Microbiol.">
        <title>The Global Catalogue of Microorganisms (GCM) 10K type strain sequencing project: providing services to taxonomists for standard genome sequencing and annotation.</title>
        <authorList>
            <consortium name="The Broad Institute Genomics Platform"/>
            <consortium name="The Broad Institute Genome Sequencing Center for Infectious Disease"/>
            <person name="Wu L."/>
            <person name="Ma J."/>
        </authorList>
    </citation>
    <scope>NUCLEOTIDE SEQUENCE [LARGE SCALE GENOMIC DNA]</scope>
    <source>
        <strain evidence="13">JCM 9373</strain>
    </source>
</reference>
<evidence type="ECO:0000259" key="11">
    <source>
        <dbReference type="Pfam" id="PF04389"/>
    </source>
</evidence>
<dbReference type="Gene3D" id="3.40.630.10">
    <property type="entry name" value="Zn peptidases"/>
    <property type="match status" value="1"/>
</dbReference>
<dbReference type="InterPro" id="IPR045175">
    <property type="entry name" value="M28_fam"/>
</dbReference>
<evidence type="ECO:0000256" key="9">
    <source>
        <dbReference type="SAM" id="SignalP"/>
    </source>
</evidence>
<keyword evidence="4" id="KW-0479">Metal-binding</keyword>
<evidence type="ECO:0000259" key="10">
    <source>
        <dbReference type="Pfam" id="PF02225"/>
    </source>
</evidence>
<dbReference type="InterPro" id="IPR003137">
    <property type="entry name" value="PA_domain"/>
</dbReference>
<feature type="domain" description="Peptidase M28" evidence="11">
    <location>
        <begin position="265"/>
        <end position="475"/>
    </location>
</feature>
<feature type="compositionally biased region" description="Basic and acidic residues" evidence="8">
    <location>
        <begin position="510"/>
        <end position="522"/>
    </location>
</feature>
<feature type="compositionally biased region" description="Gly residues" evidence="8">
    <location>
        <begin position="494"/>
        <end position="509"/>
    </location>
</feature>
<dbReference type="Gene3D" id="3.50.30.30">
    <property type="match status" value="1"/>
</dbReference>
<organism evidence="12 13">
    <name type="scientific">Planomonospora alba</name>
    <dbReference type="NCBI Taxonomy" id="161354"/>
    <lineage>
        <taxon>Bacteria</taxon>
        <taxon>Bacillati</taxon>
        <taxon>Actinomycetota</taxon>
        <taxon>Actinomycetes</taxon>
        <taxon>Streptosporangiales</taxon>
        <taxon>Streptosporangiaceae</taxon>
        <taxon>Planomonospora</taxon>
    </lineage>
</organism>
<dbReference type="InterPro" id="IPR046450">
    <property type="entry name" value="PA_dom_sf"/>
</dbReference>
<feature type="signal peptide" evidence="9">
    <location>
        <begin position="1"/>
        <end position="20"/>
    </location>
</feature>
<evidence type="ECO:0000256" key="1">
    <source>
        <dbReference type="ARBA" id="ARBA00005957"/>
    </source>
</evidence>
<evidence type="ECO:0000256" key="8">
    <source>
        <dbReference type="SAM" id="MobiDB-lite"/>
    </source>
</evidence>
<evidence type="ECO:0000313" key="12">
    <source>
        <dbReference type="EMBL" id="GAA3144075.1"/>
    </source>
</evidence>
<dbReference type="GO" id="GO:0004177">
    <property type="term" value="F:aminopeptidase activity"/>
    <property type="evidence" value="ECO:0007669"/>
    <property type="project" value="UniProtKB-KW"/>
</dbReference>
<dbReference type="InterPro" id="IPR041756">
    <property type="entry name" value="M28_SGAP-like"/>
</dbReference>
<dbReference type="Proteomes" id="UP001500320">
    <property type="component" value="Unassembled WGS sequence"/>
</dbReference>
<dbReference type="Pfam" id="PF02225">
    <property type="entry name" value="PA"/>
    <property type="match status" value="1"/>
</dbReference>
<keyword evidence="7" id="KW-0862">Zinc</keyword>
<dbReference type="PANTHER" id="PTHR12147">
    <property type="entry name" value="METALLOPEPTIDASE M28 FAMILY MEMBER"/>
    <property type="match status" value="1"/>
</dbReference>
<dbReference type="EMBL" id="BAAAUT010000030">
    <property type="protein sequence ID" value="GAA3144075.1"/>
    <property type="molecule type" value="Genomic_DNA"/>
</dbReference>
<keyword evidence="6" id="KW-0378">Hydrolase</keyword>
<comment type="similarity">
    <text evidence="1">Belongs to the peptidase M28 family. M28A subfamily.</text>
</comment>
<evidence type="ECO:0000256" key="2">
    <source>
        <dbReference type="ARBA" id="ARBA00022438"/>
    </source>
</evidence>
<evidence type="ECO:0000256" key="3">
    <source>
        <dbReference type="ARBA" id="ARBA00022670"/>
    </source>
</evidence>
<feature type="region of interest" description="Disordered" evidence="8">
    <location>
        <begin position="494"/>
        <end position="522"/>
    </location>
</feature>
<keyword evidence="3" id="KW-0645">Protease</keyword>
<dbReference type="SUPFAM" id="SSF53187">
    <property type="entry name" value="Zn-dependent exopeptidases"/>
    <property type="match status" value="1"/>
</dbReference>
<name>A0ABP6NCZ9_9ACTN</name>
<dbReference type="RefSeq" id="WP_344861497.1">
    <property type="nucleotide sequence ID" value="NZ_BAAAUT010000030.1"/>
</dbReference>
<dbReference type="SUPFAM" id="SSF52025">
    <property type="entry name" value="PA domain"/>
    <property type="match status" value="1"/>
</dbReference>
<protein>
    <submittedName>
        <fullName evidence="12">Aminopeptidase PaaP</fullName>
    </submittedName>
</protein>
<evidence type="ECO:0000256" key="4">
    <source>
        <dbReference type="ARBA" id="ARBA00022723"/>
    </source>
</evidence>
<feature type="domain" description="PA" evidence="10">
    <location>
        <begin position="153"/>
        <end position="242"/>
    </location>
</feature>
<accession>A0ABP6NCZ9</accession>
<evidence type="ECO:0000256" key="5">
    <source>
        <dbReference type="ARBA" id="ARBA00022729"/>
    </source>
</evidence>
<dbReference type="Pfam" id="PF04389">
    <property type="entry name" value="Peptidase_M28"/>
    <property type="match status" value="1"/>
</dbReference>
<dbReference type="CDD" id="cd03876">
    <property type="entry name" value="M28_SGAP_like"/>
    <property type="match status" value="1"/>
</dbReference>
<evidence type="ECO:0000256" key="7">
    <source>
        <dbReference type="ARBA" id="ARBA00022833"/>
    </source>
</evidence>
<evidence type="ECO:0000256" key="6">
    <source>
        <dbReference type="ARBA" id="ARBA00022801"/>
    </source>
</evidence>
<keyword evidence="5 9" id="KW-0732">Signal</keyword>
<dbReference type="InterPro" id="IPR007484">
    <property type="entry name" value="Peptidase_M28"/>
</dbReference>
<dbReference type="PANTHER" id="PTHR12147:SF26">
    <property type="entry name" value="PEPTIDASE M28 DOMAIN-CONTAINING PROTEIN"/>
    <property type="match status" value="1"/>
</dbReference>
<keyword evidence="13" id="KW-1185">Reference proteome</keyword>
<proteinExistence type="inferred from homology"/>
<evidence type="ECO:0000313" key="13">
    <source>
        <dbReference type="Proteomes" id="UP001500320"/>
    </source>
</evidence>
<gene>
    <name evidence="12" type="primary">paaP_2</name>
    <name evidence="12" type="ORF">GCM10010466_39010</name>
</gene>